<accession>A0A8S5S002</accession>
<evidence type="ECO:0000313" key="1">
    <source>
        <dbReference type="EMBL" id="DAF43978.1"/>
    </source>
</evidence>
<organism evidence="1">
    <name type="scientific">Myoviridae sp. ctNQV2</name>
    <dbReference type="NCBI Taxonomy" id="2827683"/>
    <lineage>
        <taxon>Viruses</taxon>
        <taxon>Duplodnaviria</taxon>
        <taxon>Heunggongvirae</taxon>
        <taxon>Uroviricota</taxon>
        <taxon>Caudoviricetes</taxon>
    </lineage>
</organism>
<reference evidence="1" key="1">
    <citation type="journal article" date="2021" name="Proc. Natl. Acad. Sci. U.S.A.">
        <title>A Catalog of Tens of Thousands of Viruses from Human Metagenomes Reveals Hidden Associations with Chronic Diseases.</title>
        <authorList>
            <person name="Tisza M.J."/>
            <person name="Buck C.B."/>
        </authorList>
    </citation>
    <scope>NUCLEOTIDE SEQUENCE</scope>
    <source>
        <strain evidence="1">CtNQV2</strain>
    </source>
</reference>
<name>A0A8S5S002_9CAUD</name>
<dbReference type="EMBL" id="BK032510">
    <property type="protein sequence ID" value="DAF43978.1"/>
    <property type="molecule type" value="Genomic_DNA"/>
</dbReference>
<protein>
    <submittedName>
        <fullName evidence="1">Uncharacterized protein</fullName>
    </submittedName>
</protein>
<sequence>METNDYKKCIRNAKKTAMRDGYDQLIILDTSDNTYHFTRSFGQTLWEHEILVGKVYFQWENQCPKVKYRKTLKV</sequence>
<proteinExistence type="predicted"/>